<proteinExistence type="predicted"/>
<dbReference type="EMBL" id="ATBP01001474">
    <property type="protein sequence ID" value="ETR67263.1"/>
    <property type="molecule type" value="Genomic_DNA"/>
</dbReference>
<evidence type="ECO:0000313" key="1">
    <source>
        <dbReference type="EMBL" id="ETR67263.1"/>
    </source>
</evidence>
<dbReference type="AlphaFoldDB" id="A0A1V1NXG7"/>
<comment type="caution">
    <text evidence="1">The sequence shown here is derived from an EMBL/GenBank/DDBJ whole genome shotgun (WGS) entry which is preliminary data.</text>
</comment>
<reference evidence="2" key="1">
    <citation type="submission" date="2012-11" db="EMBL/GenBank/DDBJ databases">
        <authorList>
            <person name="Lucero-Rivera Y.E."/>
            <person name="Tovar-Ramirez D."/>
        </authorList>
    </citation>
    <scope>NUCLEOTIDE SEQUENCE [LARGE SCALE GENOMIC DNA]</scope>
    <source>
        <strain evidence="2">Araruama</strain>
    </source>
</reference>
<organism evidence="1 2">
    <name type="scientific">Candidatus Magnetoglobus multicellularis str. Araruama</name>
    <dbReference type="NCBI Taxonomy" id="890399"/>
    <lineage>
        <taxon>Bacteria</taxon>
        <taxon>Pseudomonadati</taxon>
        <taxon>Thermodesulfobacteriota</taxon>
        <taxon>Desulfobacteria</taxon>
        <taxon>Desulfobacterales</taxon>
        <taxon>Desulfobacteraceae</taxon>
        <taxon>Candidatus Magnetoglobus</taxon>
    </lineage>
</organism>
<sequence length="459" mass="50623">MYHACQRSYPMIAAEDIQKNKAVVLDESGIRKYQKMLDYATPSILPPENIFHDLVDDESFSVHLLNDNLYVFYTMDGTQDTYIKSFNTDGSTWIEQQQIMIQGKFAKSILMDDTLYCVISKETGTPSPDTMYSVIFKIEIAPDGTMTGPGPETIIDAAMTIQRGIWRMSDTRLIANHQNLAGLFDGTGTKEYMVLIDSGDLSVLDSYLLPKSIIEENASCFERVDDTHLIFGYLDSGFILNSIDISGDTISLVHTVTPSPENSGRGELFAINPQTYALLSRDSTNNQFIRAVYLDENYHISYSPSYTEWKAGSITTRSTEKNILIYYGDAEFRMAVFKIDTSGDQYEVLRDDMVVVSGNAHLANTFMDGNILYAFFATEGLKMLRLEPVSGGSAKPVGFALEASASGETCTVACGDIVPGFSGLTIGARYGLDDYGSLALDPSGDYIALDPETTKYIGG</sequence>
<evidence type="ECO:0000313" key="2">
    <source>
        <dbReference type="Proteomes" id="UP000189670"/>
    </source>
</evidence>
<name>A0A1V1NXG7_9BACT</name>
<accession>A0A1V1NXG7</accession>
<gene>
    <name evidence="1" type="ORF">OMM_05228</name>
</gene>
<dbReference type="Proteomes" id="UP000189670">
    <property type="component" value="Unassembled WGS sequence"/>
</dbReference>
<protein>
    <submittedName>
        <fullName evidence="1">Uncharacterized protein</fullName>
    </submittedName>
</protein>